<dbReference type="OrthoDB" id="9811076at2"/>
<dbReference type="EMBL" id="CP087994">
    <property type="protein sequence ID" value="UYO64017.1"/>
    <property type="molecule type" value="Genomic_DNA"/>
</dbReference>
<dbReference type="InterPro" id="IPR053184">
    <property type="entry name" value="FeoA-like"/>
</dbReference>
<evidence type="ECO:0000313" key="5">
    <source>
        <dbReference type="Proteomes" id="UP000176244"/>
    </source>
</evidence>
<dbReference type="Gene3D" id="2.30.30.90">
    <property type="match status" value="1"/>
</dbReference>
<dbReference type="Pfam" id="PF04023">
    <property type="entry name" value="FeoA"/>
    <property type="match status" value="1"/>
</dbReference>
<dbReference type="Proteomes" id="UP001163550">
    <property type="component" value="Chromosome"/>
</dbReference>
<reference evidence="4" key="2">
    <citation type="submission" date="2021-11" db="EMBL/GenBank/DDBJ databases">
        <title>Isoprene-degrading acetogen.</title>
        <authorList>
            <person name="Yang Y."/>
            <person name="Jin H."/>
            <person name="Yan J."/>
        </authorList>
    </citation>
    <scope>NUCLEOTIDE SEQUENCE</scope>
    <source>
        <strain evidence="4">Berkeley</strain>
    </source>
</reference>
<keyword evidence="6" id="KW-1185">Reference proteome</keyword>
<proteinExistence type="predicted"/>
<evidence type="ECO:0000313" key="3">
    <source>
        <dbReference type="EMBL" id="OFV70476.1"/>
    </source>
</evidence>
<evidence type="ECO:0000313" key="6">
    <source>
        <dbReference type="Proteomes" id="UP001163550"/>
    </source>
</evidence>
<sequence>MPLSMCRIGSTVIVKALSLDEELSKRLYSMGLIRGAVLKVISTEHQGPMTIELLGSQLALGYEIVAKIQVETAKYR</sequence>
<accession>A0A1F2PIC4</accession>
<dbReference type="InterPro" id="IPR007167">
    <property type="entry name" value="Fe-transptr_FeoA-like"/>
</dbReference>
<dbReference type="Proteomes" id="UP000176244">
    <property type="component" value="Unassembled WGS sequence"/>
</dbReference>
<keyword evidence="1" id="KW-0408">Iron</keyword>
<gene>
    <name evidence="3" type="ORF">ACWI_19550</name>
    <name evidence="4" type="ORF">LNN31_06270</name>
</gene>
<dbReference type="PANTHER" id="PTHR43151">
    <property type="entry name" value="FEOA FAMILY PROTEIN"/>
    <property type="match status" value="1"/>
</dbReference>
<protein>
    <submittedName>
        <fullName evidence="3">FeoA domain protein</fullName>
    </submittedName>
    <submittedName>
        <fullName evidence="4">Ferrous iron transport protein A</fullName>
    </submittedName>
</protein>
<dbReference type="AlphaFoldDB" id="A0A1F2PIC4"/>
<name>A0A1F2PIC4_9FIRM</name>
<dbReference type="RefSeq" id="WP_070371260.1">
    <property type="nucleotide sequence ID" value="NZ_CABIIK010000023.1"/>
</dbReference>
<dbReference type="SUPFAM" id="SSF50037">
    <property type="entry name" value="C-terminal domain of transcriptional repressors"/>
    <property type="match status" value="1"/>
</dbReference>
<dbReference type="InterPro" id="IPR038157">
    <property type="entry name" value="FeoA_core_dom"/>
</dbReference>
<organism evidence="3 5">
    <name type="scientific">Acetobacterium wieringae</name>
    <dbReference type="NCBI Taxonomy" id="52694"/>
    <lineage>
        <taxon>Bacteria</taxon>
        <taxon>Bacillati</taxon>
        <taxon>Bacillota</taxon>
        <taxon>Clostridia</taxon>
        <taxon>Eubacteriales</taxon>
        <taxon>Eubacteriaceae</taxon>
        <taxon>Acetobacterium</taxon>
    </lineage>
</organism>
<dbReference type="PANTHER" id="PTHR43151:SF1">
    <property type="entry name" value="SSR2333 PROTEIN"/>
    <property type="match status" value="1"/>
</dbReference>
<dbReference type="STRING" id="52694.ACWI_19550"/>
<evidence type="ECO:0000313" key="4">
    <source>
        <dbReference type="EMBL" id="UYO64017.1"/>
    </source>
</evidence>
<evidence type="ECO:0000256" key="1">
    <source>
        <dbReference type="ARBA" id="ARBA00023004"/>
    </source>
</evidence>
<evidence type="ECO:0000259" key="2">
    <source>
        <dbReference type="SMART" id="SM00899"/>
    </source>
</evidence>
<dbReference type="SMART" id="SM00899">
    <property type="entry name" value="FeoA"/>
    <property type="match status" value="1"/>
</dbReference>
<reference evidence="3 5" key="1">
    <citation type="submission" date="2015-09" db="EMBL/GenBank/DDBJ databases">
        <title>Genome sequence of Acetobacterium wieringae DSM 1911.</title>
        <authorList>
            <person name="Poehlein A."/>
            <person name="Bengelsdorf F.R."/>
            <person name="Schiel-Bengelsdorf B."/>
            <person name="Duerre P."/>
            <person name="Daniel R."/>
        </authorList>
    </citation>
    <scope>NUCLEOTIDE SEQUENCE [LARGE SCALE GENOMIC DNA]</scope>
    <source>
        <strain evidence="3 5">DSM 1911</strain>
    </source>
</reference>
<dbReference type="GO" id="GO:0046914">
    <property type="term" value="F:transition metal ion binding"/>
    <property type="evidence" value="ECO:0007669"/>
    <property type="project" value="InterPro"/>
</dbReference>
<dbReference type="InterPro" id="IPR008988">
    <property type="entry name" value="Transcriptional_repressor_C"/>
</dbReference>
<feature type="domain" description="Ferrous iron transporter FeoA-like" evidence="2">
    <location>
        <begin position="1"/>
        <end position="72"/>
    </location>
</feature>
<dbReference type="EMBL" id="LKEU01000030">
    <property type="protein sequence ID" value="OFV70476.1"/>
    <property type="molecule type" value="Genomic_DNA"/>
</dbReference>